<dbReference type="Pfam" id="PF08327">
    <property type="entry name" value="AHSA1"/>
    <property type="match status" value="1"/>
</dbReference>
<dbReference type="EMBL" id="FOCW01000006">
    <property type="protein sequence ID" value="SEN76589.1"/>
    <property type="molecule type" value="Genomic_DNA"/>
</dbReference>
<keyword evidence="4" id="KW-1185">Reference proteome</keyword>
<dbReference type="InterPro" id="IPR023393">
    <property type="entry name" value="START-like_dom_sf"/>
</dbReference>
<name>A0A1H8J7D6_9BURK</name>
<proteinExistence type="inferred from homology"/>
<organism evidence="3 4">
    <name type="scientific">Brachymonas denitrificans DSM 15123</name>
    <dbReference type="NCBI Taxonomy" id="1121117"/>
    <lineage>
        <taxon>Bacteria</taxon>
        <taxon>Pseudomonadati</taxon>
        <taxon>Pseudomonadota</taxon>
        <taxon>Betaproteobacteria</taxon>
        <taxon>Burkholderiales</taxon>
        <taxon>Comamonadaceae</taxon>
        <taxon>Brachymonas</taxon>
    </lineage>
</organism>
<dbReference type="STRING" id="1121117.SAMN02745977_01976"/>
<accession>A0A1H8J7D6</accession>
<evidence type="ECO:0000313" key="3">
    <source>
        <dbReference type="EMBL" id="SEN76589.1"/>
    </source>
</evidence>
<dbReference type="SUPFAM" id="SSF55961">
    <property type="entry name" value="Bet v1-like"/>
    <property type="match status" value="1"/>
</dbReference>
<evidence type="ECO:0000313" key="4">
    <source>
        <dbReference type="Proteomes" id="UP000199531"/>
    </source>
</evidence>
<dbReference type="InterPro" id="IPR013538">
    <property type="entry name" value="ASHA1/2-like_C"/>
</dbReference>
<comment type="similarity">
    <text evidence="1">Belongs to the AHA1 family.</text>
</comment>
<dbReference type="AlphaFoldDB" id="A0A1H8J7D6"/>
<sequence>MDTLTVETFVAAPIDRVWSAWTTPADIQQWNAALDSWHTPLAVLDLRAGGTFCYRMEARDGSAGFDYKGRFTQVEPQRRIDSELDDGRKVSVEFLPQTDGTLVRETFEVEDSHTLEQQRTGWQSILDNFTRHVLSRA</sequence>
<dbReference type="OrthoDB" id="2313602at2"/>
<gene>
    <name evidence="3" type="ORF">SAMN02745977_01976</name>
</gene>
<reference evidence="3 4" key="1">
    <citation type="submission" date="2016-10" db="EMBL/GenBank/DDBJ databases">
        <authorList>
            <person name="de Groot N.N."/>
        </authorList>
    </citation>
    <scope>NUCLEOTIDE SEQUENCE [LARGE SCALE GENOMIC DNA]</scope>
    <source>
        <strain evidence="3 4">DSM 15123</strain>
    </source>
</reference>
<evidence type="ECO:0000259" key="2">
    <source>
        <dbReference type="Pfam" id="PF08327"/>
    </source>
</evidence>
<protein>
    <submittedName>
        <fullName evidence="3">Uncharacterized conserved protein YndB, AHSA1/START domain</fullName>
    </submittedName>
</protein>
<dbReference type="RefSeq" id="WP_091817492.1">
    <property type="nucleotide sequence ID" value="NZ_FOCW01000006.1"/>
</dbReference>
<evidence type="ECO:0000256" key="1">
    <source>
        <dbReference type="ARBA" id="ARBA00006817"/>
    </source>
</evidence>
<feature type="domain" description="Activator of Hsp90 ATPase homologue 1/2-like C-terminal" evidence="2">
    <location>
        <begin position="11"/>
        <end position="132"/>
    </location>
</feature>
<dbReference type="Proteomes" id="UP000199531">
    <property type="component" value="Unassembled WGS sequence"/>
</dbReference>
<dbReference type="Gene3D" id="3.30.530.20">
    <property type="match status" value="1"/>
</dbReference>